<keyword evidence="7" id="KW-0175">Coiled coil</keyword>
<evidence type="ECO:0000313" key="9">
    <source>
        <dbReference type="EMBL" id="AFS78610.1"/>
    </source>
</evidence>
<keyword evidence="3" id="KW-0813">Transport</keyword>
<organism evidence="9 10">
    <name type="scientific">Gottschalkia acidurici (strain ATCC 7906 / DSM 604 / BCRC 14475 / CIP 104303 / KCTC 5404 / NCIMB 10678 / 9a)</name>
    <name type="common">Clostridium acidurici</name>
    <dbReference type="NCBI Taxonomy" id="1128398"/>
    <lineage>
        <taxon>Bacteria</taxon>
        <taxon>Bacillati</taxon>
        <taxon>Bacillota</taxon>
        <taxon>Tissierellia</taxon>
        <taxon>Tissierellales</taxon>
        <taxon>Gottschalkiaceae</taxon>
        <taxon>Gottschalkia</taxon>
    </lineage>
</organism>
<sequence length="265" mass="29909">MSSVIKSSQVKLTVNNIVEDKLCKQKQSIEQKKEFLNKTKHEYEKIINTAKQQADDILSKAIHEASESKVSIIELAKKEAENIKEEKKKEGHDEGYKGGYDAGFHEGSSKGYEEGFSQGRSESEKLIEEANKIKREYLQERERTLESIEKDVINLVLHTCEKILNQNLIENEETIVNLVLKGIASLDNKDSVTVRVSKEDFEKVQGSKENILSKASLIESLDVKVDSNLQKGECVVESSKGSVEVSISTQIDKMKEMIEELLDSE</sequence>
<dbReference type="InterPro" id="IPR018035">
    <property type="entry name" value="Flagellar_FliH/T3SS_HrpE"/>
</dbReference>
<keyword evidence="6" id="KW-1006">Bacterial flagellum protein export</keyword>
<dbReference type="HOGENOM" id="CLU_062625_1_1_9"/>
<keyword evidence="10" id="KW-1185">Reference proteome</keyword>
<evidence type="ECO:0000256" key="3">
    <source>
        <dbReference type="ARBA" id="ARBA00022448"/>
    </source>
</evidence>
<dbReference type="GO" id="GO:0005829">
    <property type="term" value="C:cytosol"/>
    <property type="evidence" value="ECO:0007669"/>
    <property type="project" value="TreeGrafter"/>
</dbReference>
<comment type="function">
    <text evidence="1">Needed for flagellar regrowth and assembly.</text>
</comment>
<evidence type="ECO:0000256" key="6">
    <source>
        <dbReference type="ARBA" id="ARBA00023225"/>
    </source>
</evidence>
<keyword evidence="9" id="KW-0966">Cell projection</keyword>
<dbReference type="OrthoDB" id="2375163at2"/>
<keyword evidence="9" id="KW-0282">Flagellum</keyword>
<dbReference type="PANTHER" id="PTHR34982">
    <property type="entry name" value="YOP PROTEINS TRANSLOCATION PROTEIN L"/>
    <property type="match status" value="1"/>
</dbReference>
<feature type="coiled-coil region" evidence="7">
    <location>
        <begin position="26"/>
        <end position="93"/>
    </location>
</feature>
<proteinExistence type="inferred from homology"/>
<dbReference type="InterPro" id="IPR051472">
    <property type="entry name" value="T3SS_Stator/FliH"/>
</dbReference>
<keyword evidence="5" id="KW-0653">Protein transport</keyword>
<dbReference type="AlphaFoldDB" id="K0B103"/>
<evidence type="ECO:0000259" key="8">
    <source>
        <dbReference type="Pfam" id="PF02108"/>
    </source>
</evidence>
<protein>
    <submittedName>
        <fullName evidence="9">Flagellar assembly protein FliH</fullName>
    </submittedName>
</protein>
<evidence type="ECO:0000256" key="4">
    <source>
        <dbReference type="ARBA" id="ARBA00022795"/>
    </source>
</evidence>
<dbReference type="KEGG" id="cad:Curi_c16020"/>
<dbReference type="GO" id="GO:0015031">
    <property type="term" value="P:protein transport"/>
    <property type="evidence" value="ECO:0007669"/>
    <property type="project" value="UniProtKB-KW"/>
</dbReference>
<evidence type="ECO:0000313" key="10">
    <source>
        <dbReference type="Proteomes" id="UP000006094"/>
    </source>
</evidence>
<keyword evidence="9" id="KW-0969">Cilium</keyword>
<evidence type="ECO:0000256" key="2">
    <source>
        <dbReference type="ARBA" id="ARBA00006602"/>
    </source>
</evidence>
<comment type="similarity">
    <text evidence="2">Belongs to the FliH family.</text>
</comment>
<gene>
    <name evidence="9" type="primary">fliH</name>
    <name evidence="9" type="ordered locus">Curi_c16020</name>
</gene>
<dbReference type="EMBL" id="CP003326">
    <property type="protein sequence ID" value="AFS78610.1"/>
    <property type="molecule type" value="Genomic_DNA"/>
</dbReference>
<dbReference type="PANTHER" id="PTHR34982:SF1">
    <property type="entry name" value="FLAGELLAR ASSEMBLY PROTEIN FLIH"/>
    <property type="match status" value="1"/>
</dbReference>
<name>K0B103_GOTA9</name>
<feature type="coiled-coil region" evidence="7">
    <location>
        <begin position="120"/>
        <end position="147"/>
    </location>
</feature>
<dbReference type="RefSeq" id="WP_014967746.1">
    <property type="nucleotide sequence ID" value="NC_018664.1"/>
</dbReference>
<dbReference type="Pfam" id="PF02108">
    <property type="entry name" value="FliH"/>
    <property type="match status" value="1"/>
</dbReference>
<dbReference type="STRING" id="1128398.Curi_c16020"/>
<accession>K0B103</accession>
<evidence type="ECO:0000256" key="7">
    <source>
        <dbReference type="SAM" id="Coils"/>
    </source>
</evidence>
<keyword evidence="4" id="KW-1005">Bacterial flagellum biogenesis</keyword>
<reference evidence="9 10" key="1">
    <citation type="journal article" date="2012" name="PLoS ONE">
        <title>The purine-utilizing bacterium Clostridium acidurici 9a: a genome-guided metabolic reconsideration.</title>
        <authorList>
            <person name="Hartwich K."/>
            <person name="Poehlein A."/>
            <person name="Daniel R."/>
        </authorList>
    </citation>
    <scope>NUCLEOTIDE SEQUENCE [LARGE SCALE GENOMIC DNA]</scope>
    <source>
        <strain evidence="10">ATCC 7906 / DSM 604 / BCRC 14475 / CIP 104303 / KCTC 5404 / NCIMB 10678 / 9a</strain>
    </source>
</reference>
<feature type="domain" description="Flagellar assembly protein FliH/Type III secretion system HrpE" evidence="8">
    <location>
        <begin position="126"/>
        <end position="253"/>
    </location>
</feature>
<dbReference type="Proteomes" id="UP000006094">
    <property type="component" value="Chromosome"/>
</dbReference>
<evidence type="ECO:0000256" key="5">
    <source>
        <dbReference type="ARBA" id="ARBA00022927"/>
    </source>
</evidence>
<evidence type="ECO:0000256" key="1">
    <source>
        <dbReference type="ARBA" id="ARBA00003041"/>
    </source>
</evidence>
<dbReference type="GO" id="GO:0044781">
    <property type="term" value="P:bacterial-type flagellum organization"/>
    <property type="evidence" value="ECO:0007669"/>
    <property type="project" value="UniProtKB-KW"/>
</dbReference>
<dbReference type="eggNOG" id="COG1317">
    <property type="taxonomic scope" value="Bacteria"/>
</dbReference>